<dbReference type="EMBL" id="AGRW01000054">
    <property type="protein sequence ID" value="EIC00654.1"/>
    <property type="molecule type" value="Genomic_DNA"/>
</dbReference>
<protein>
    <submittedName>
        <fullName evidence="1">Late competence development protein ComFB</fullName>
    </submittedName>
</protein>
<dbReference type="InterPro" id="IPR019657">
    <property type="entry name" value="ComFB"/>
</dbReference>
<dbReference type="STRING" id="907348.TresaDRAFT_0127"/>
<keyword evidence="2" id="KW-1185">Reference proteome</keyword>
<gene>
    <name evidence="1" type="ORF">TresaDRAFT_0127</name>
</gene>
<name>H7EP21_9SPIR</name>
<dbReference type="Pfam" id="PF10719">
    <property type="entry name" value="ComFB"/>
    <property type="match status" value="1"/>
</dbReference>
<sequence>MNVHNIMEDIVLQHVNTIYDLLKESNSAWLSCDCKNCRLDTTSYVLNRIPPKYVVSGRGLTHSLNALESDMQLKADIDALTNEGIRLISETKRPFHSLPRKDCEMEKTEIPVFNFPTFTGTVLDGTTFEPIAGASVLLKCNGMEVQMVDKTWANPAMTYKSTKGTYSFWIKPFQTNTVGVTQKFTFSLEISADGYTPIIYSFDLSLTSENLVKNELDSTYSVKIKDMVLFHADIQNEME</sequence>
<dbReference type="eggNOG" id="ENOG5032KM3">
    <property type="taxonomic scope" value="Bacteria"/>
</dbReference>
<organism evidence="1 2">
    <name type="scientific">Treponema saccharophilum DSM 2985</name>
    <dbReference type="NCBI Taxonomy" id="907348"/>
    <lineage>
        <taxon>Bacteria</taxon>
        <taxon>Pseudomonadati</taxon>
        <taxon>Spirochaetota</taxon>
        <taxon>Spirochaetia</taxon>
        <taxon>Spirochaetales</taxon>
        <taxon>Treponemataceae</taxon>
        <taxon>Treponema</taxon>
    </lineage>
</organism>
<dbReference type="OrthoDB" id="357845at2"/>
<reference evidence="1 2" key="1">
    <citation type="submission" date="2011-09" db="EMBL/GenBank/DDBJ databases">
        <title>The draft genome of Treponema saccharophilum DSM 2985.</title>
        <authorList>
            <consortium name="US DOE Joint Genome Institute (JGI-PGF)"/>
            <person name="Lucas S."/>
            <person name="Copeland A."/>
            <person name="Lapidus A."/>
            <person name="Glavina del Rio T."/>
            <person name="Dalin E."/>
            <person name="Tice H."/>
            <person name="Bruce D."/>
            <person name="Goodwin L."/>
            <person name="Pitluck S."/>
            <person name="Peters L."/>
            <person name="Kyrpides N."/>
            <person name="Mavromatis K."/>
            <person name="Ivanova N."/>
            <person name="Markowitz V."/>
            <person name="Cheng J.-F."/>
            <person name="Hugenholtz P."/>
            <person name="Woyke T."/>
            <person name="Wu D."/>
            <person name="Gronow S."/>
            <person name="Wellnitz S."/>
            <person name="Brambilla E."/>
            <person name="Klenk H.-P."/>
            <person name="Eisen J.A."/>
        </authorList>
    </citation>
    <scope>NUCLEOTIDE SEQUENCE [LARGE SCALE GENOMIC DNA]</scope>
    <source>
        <strain evidence="1 2">DSM 2985</strain>
    </source>
</reference>
<evidence type="ECO:0000313" key="2">
    <source>
        <dbReference type="Proteomes" id="UP000003571"/>
    </source>
</evidence>
<comment type="caution">
    <text evidence="1">The sequence shown here is derived from an EMBL/GenBank/DDBJ whole genome shotgun (WGS) entry which is preliminary data.</text>
</comment>
<accession>H7EP21</accession>
<evidence type="ECO:0000313" key="1">
    <source>
        <dbReference type="EMBL" id="EIC00654.1"/>
    </source>
</evidence>
<dbReference type="RefSeq" id="WP_002706320.1">
    <property type="nucleotide sequence ID" value="NZ_AGRW01000054.1"/>
</dbReference>
<dbReference type="AlphaFoldDB" id="H7EP21"/>
<dbReference type="Proteomes" id="UP000003571">
    <property type="component" value="Unassembled WGS sequence"/>
</dbReference>
<dbReference type="PATRIC" id="fig|907348.3.peg.2708"/>
<proteinExistence type="predicted"/>